<dbReference type="EMBL" id="VGIR01000058">
    <property type="protein sequence ID" value="MBM3332077.1"/>
    <property type="molecule type" value="Genomic_DNA"/>
</dbReference>
<dbReference type="SUPFAM" id="SSF52833">
    <property type="entry name" value="Thioredoxin-like"/>
    <property type="match status" value="1"/>
</dbReference>
<sequence length="94" mass="10559">MLNFQVFAKENCELCRKAQDVLSRAGVAPEVRYVEGSAATPENLADFAWYDWTDTPPLVVASDGEKILGRWVAADIKTAWLPEVKRWLAEHQPA</sequence>
<comment type="caution">
    <text evidence="2">The sequence shown here is derived from an EMBL/GenBank/DDBJ whole genome shotgun (WGS) entry which is preliminary data.</text>
</comment>
<name>A0A937XFC1_UNCW3</name>
<accession>A0A937XFC1</accession>
<evidence type="ECO:0000313" key="3">
    <source>
        <dbReference type="Proteomes" id="UP000779900"/>
    </source>
</evidence>
<reference evidence="2" key="1">
    <citation type="submission" date="2019-03" db="EMBL/GenBank/DDBJ databases">
        <title>Lake Tanganyika Metagenome-Assembled Genomes (MAGs).</title>
        <authorList>
            <person name="Tran P."/>
        </authorList>
    </citation>
    <scope>NUCLEOTIDE SEQUENCE</scope>
    <source>
        <strain evidence="2">K_DeepCast_150m_m2_040</strain>
    </source>
</reference>
<protein>
    <submittedName>
        <fullName evidence="2">Glutaredoxin</fullName>
    </submittedName>
</protein>
<dbReference type="InterPro" id="IPR002109">
    <property type="entry name" value="Glutaredoxin"/>
</dbReference>
<dbReference type="AlphaFoldDB" id="A0A937XFC1"/>
<dbReference type="Proteomes" id="UP000779900">
    <property type="component" value="Unassembled WGS sequence"/>
</dbReference>
<gene>
    <name evidence="2" type="ORF">FJY68_09550</name>
</gene>
<proteinExistence type="predicted"/>
<organism evidence="2 3">
    <name type="scientific">candidate division WOR-3 bacterium</name>
    <dbReference type="NCBI Taxonomy" id="2052148"/>
    <lineage>
        <taxon>Bacteria</taxon>
        <taxon>Bacteria division WOR-3</taxon>
    </lineage>
</organism>
<evidence type="ECO:0000259" key="1">
    <source>
        <dbReference type="Pfam" id="PF00462"/>
    </source>
</evidence>
<dbReference type="PROSITE" id="PS51354">
    <property type="entry name" value="GLUTAREDOXIN_2"/>
    <property type="match status" value="1"/>
</dbReference>
<dbReference type="Pfam" id="PF00462">
    <property type="entry name" value="Glutaredoxin"/>
    <property type="match status" value="1"/>
</dbReference>
<dbReference type="Gene3D" id="3.40.30.10">
    <property type="entry name" value="Glutaredoxin"/>
    <property type="match status" value="1"/>
</dbReference>
<evidence type="ECO:0000313" key="2">
    <source>
        <dbReference type="EMBL" id="MBM3332077.1"/>
    </source>
</evidence>
<feature type="domain" description="Glutaredoxin" evidence="1">
    <location>
        <begin position="6"/>
        <end position="60"/>
    </location>
</feature>
<dbReference type="InterPro" id="IPR036249">
    <property type="entry name" value="Thioredoxin-like_sf"/>
</dbReference>